<organism evidence="2 3">
    <name type="scientific">Pristionchus pacificus</name>
    <name type="common">Parasitic nematode worm</name>
    <dbReference type="NCBI Taxonomy" id="54126"/>
    <lineage>
        <taxon>Eukaryota</taxon>
        <taxon>Metazoa</taxon>
        <taxon>Ecdysozoa</taxon>
        <taxon>Nematoda</taxon>
        <taxon>Chromadorea</taxon>
        <taxon>Rhabditida</taxon>
        <taxon>Rhabditina</taxon>
        <taxon>Diplogasteromorpha</taxon>
        <taxon>Diplogasteroidea</taxon>
        <taxon>Neodiplogasteridae</taxon>
        <taxon>Pristionchus</taxon>
    </lineage>
</organism>
<dbReference type="SUPFAM" id="SSF49899">
    <property type="entry name" value="Concanavalin A-like lectins/glucanases"/>
    <property type="match status" value="1"/>
</dbReference>
<sequence length="207" mass="22700">IQMASLFTACFPPFRACLDCVQGPSFANSQNYAQFRNEQPAGVRLDVSHMGKEVVILKEGERICGTGGAIANAPLVQSKAYFQVNIQQTGKWGVGLAARDADMNAVPTGAHFWGIDESGRLIGNKEEAGKYEKEIEEGDSLGICYDHVELSVYHNGERLPFTITNVKGKVFPCIYVDDSAILDVKFRSFSFPAPPGFTEIMIEQTLL</sequence>
<protein>
    <recommendedName>
        <fullName evidence="1">SPRY domain-containing protein</fullName>
    </recommendedName>
</protein>
<name>A0A8R1Z9N9_PRIPA</name>
<dbReference type="Gene3D" id="2.60.120.920">
    <property type="match status" value="1"/>
</dbReference>
<dbReference type="InterPro" id="IPR035766">
    <property type="entry name" value="SPRYD7"/>
</dbReference>
<dbReference type="CDD" id="cd12880">
    <property type="entry name" value="SPRYD7"/>
    <property type="match status" value="1"/>
</dbReference>
<evidence type="ECO:0000259" key="1">
    <source>
        <dbReference type="SMART" id="SM00449"/>
    </source>
</evidence>
<dbReference type="Proteomes" id="UP000005239">
    <property type="component" value="Unassembled WGS sequence"/>
</dbReference>
<dbReference type="EnsemblMetazoa" id="PPA46665.1">
    <property type="protein sequence ID" value="PPA46665.1"/>
    <property type="gene ID" value="WBGene00304444"/>
</dbReference>
<dbReference type="SMART" id="SM00449">
    <property type="entry name" value="SPRY"/>
    <property type="match status" value="1"/>
</dbReference>
<dbReference type="AlphaFoldDB" id="A0A8R1Z9N9"/>
<gene>
    <name evidence="2" type="primary">WBGene00304444</name>
</gene>
<dbReference type="InterPro" id="IPR013320">
    <property type="entry name" value="ConA-like_dom_sf"/>
</dbReference>
<dbReference type="OrthoDB" id="40953at2759"/>
<dbReference type="InterPro" id="IPR043136">
    <property type="entry name" value="B30.2/SPRY_sf"/>
</dbReference>
<accession>A0A8R1Z9N9</accession>
<feature type="domain" description="SPRY" evidence="1">
    <location>
        <begin position="77"/>
        <end position="190"/>
    </location>
</feature>
<evidence type="ECO:0000313" key="2">
    <source>
        <dbReference type="EnsemblMetazoa" id="PPA46665.1"/>
    </source>
</evidence>
<dbReference type="PANTHER" id="PTHR20951">
    <property type="entry name" value="C13ORF1 PROTEIN-RELATED"/>
    <property type="match status" value="1"/>
</dbReference>
<keyword evidence="3" id="KW-1185">Reference proteome</keyword>
<dbReference type="InterPro" id="IPR003877">
    <property type="entry name" value="SPRY_dom"/>
</dbReference>
<evidence type="ECO:0000313" key="3">
    <source>
        <dbReference type="Proteomes" id="UP000005239"/>
    </source>
</evidence>
<dbReference type="Pfam" id="PF00622">
    <property type="entry name" value="SPRY"/>
    <property type="match status" value="1"/>
</dbReference>
<proteinExistence type="predicted"/>
<reference evidence="3" key="1">
    <citation type="journal article" date="2008" name="Nat. Genet.">
        <title>The Pristionchus pacificus genome provides a unique perspective on nematode lifestyle and parasitism.</title>
        <authorList>
            <person name="Dieterich C."/>
            <person name="Clifton S.W."/>
            <person name="Schuster L.N."/>
            <person name="Chinwalla A."/>
            <person name="Delehaunty K."/>
            <person name="Dinkelacker I."/>
            <person name="Fulton L."/>
            <person name="Fulton R."/>
            <person name="Godfrey J."/>
            <person name="Minx P."/>
            <person name="Mitreva M."/>
            <person name="Roeseler W."/>
            <person name="Tian H."/>
            <person name="Witte H."/>
            <person name="Yang S.P."/>
            <person name="Wilson R.K."/>
            <person name="Sommer R.J."/>
        </authorList>
    </citation>
    <scope>NUCLEOTIDE SEQUENCE [LARGE SCALE GENOMIC DNA]</scope>
    <source>
        <strain evidence="3">PS312</strain>
    </source>
</reference>
<reference evidence="2" key="2">
    <citation type="submission" date="2022-06" db="UniProtKB">
        <authorList>
            <consortium name="EnsemblMetazoa"/>
        </authorList>
    </citation>
    <scope>IDENTIFICATION</scope>
    <source>
        <strain evidence="2">PS312</strain>
    </source>
</reference>
<dbReference type="PANTHER" id="PTHR20951:SF2">
    <property type="entry name" value="SPRY DOMAIN-CONTAINING PROTEIN 7"/>
    <property type="match status" value="1"/>
</dbReference>